<protein>
    <submittedName>
        <fullName evidence="4">Flavin reductase family protein</fullName>
    </submittedName>
</protein>
<proteinExistence type="inferred from homology"/>
<feature type="domain" description="Flavin reductase like" evidence="3">
    <location>
        <begin position="8"/>
        <end position="150"/>
    </location>
</feature>
<dbReference type="EMBL" id="JABRWJ010000024">
    <property type="protein sequence ID" value="NRF72374.1"/>
    <property type="molecule type" value="Genomic_DNA"/>
</dbReference>
<reference evidence="4 5" key="1">
    <citation type="submission" date="2020-05" db="EMBL/GenBank/DDBJ databases">
        <title>Aquincola sp. isolate from soil.</title>
        <authorList>
            <person name="Han J."/>
            <person name="Kim D.-U."/>
        </authorList>
    </citation>
    <scope>NUCLEOTIDE SEQUENCE [LARGE SCALE GENOMIC DNA]</scope>
    <source>
        <strain evidence="4 5">S2</strain>
    </source>
</reference>
<dbReference type="SMART" id="SM00903">
    <property type="entry name" value="Flavin_Reduct"/>
    <property type="match status" value="1"/>
</dbReference>
<dbReference type="InterPro" id="IPR050268">
    <property type="entry name" value="NADH-dep_flavin_reductase"/>
</dbReference>
<dbReference type="Pfam" id="PF01613">
    <property type="entry name" value="Flavin_Reduct"/>
    <property type="match status" value="1"/>
</dbReference>
<dbReference type="PANTHER" id="PTHR30466">
    <property type="entry name" value="FLAVIN REDUCTASE"/>
    <property type="match status" value="1"/>
</dbReference>
<dbReference type="InterPro" id="IPR002563">
    <property type="entry name" value="Flavin_Rdtase-like_dom"/>
</dbReference>
<comment type="similarity">
    <text evidence="1">Belongs to the non-flavoprotein flavin reductase family.</text>
</comment>
<dbReference type="InterPro" id="IPR012349">
    <property type="entry name" value="Split_barrel_FMN-bd"/>
</dbReference>
<gene>
    <name evidence="4" type="ORF">HLB44_35895</name>
</gene>
<dbReference type="SUPFAM" id="SSF46785">
    <property type="entry name" value="Winged helix' DNA-binding domain"/>
    <property type="match status" value="1"/>
</dbReference>
<dbReference type="SUPFAM" id="SSF50475">
    <property type="entry name" value="FMN-binding split barrel"/>
    <property type="match status" value="1"/>
</dbReference>
<dbReference type="InterPro" id="IPR036388">
    <property type="entry name" value="WH-like_DNA-bd_sf"/>
</dbReference>
<keyword evidence="5" id="KW-1185">Reference proteome</keyword>
<dbReference type="PANTHER" id="PTHR30466:SF11">
    <property type="entry name" value="FLAVIN-DEPENDENT MONOOXYGENASE, REDUCTASE SUBUNIT HSAB"/>
    <property type="match status" value="1"/>
</dbReference>
<keyword evidence="2" id="KW-0560">Oxidoreductase</keyword>
<sequence length="307" mass="33559">MRSFRRCLSQFGTGVTVITAQLEGERVGVTANSFSSLSLDPPLIVWALNRRATSLALFESASHFAVNILAADQIDVSRCFSTPGIDRFGQVPWCRGETGAPILADVLAVLECEREAMHDGGDHVLMVGRVRKFTRFEKEPLLFVQGRYGVAVDHPGLKAPPTAATQAPVAETSLLVMLLFAYQALSEKFDAHRQAEGLTLAQSRVLAVLHRNPDGLTLASLVRQAYLGMRDAEDAVAELAERSLVQRCGGELLRLTDQGRERREALLRRLHEFDAQQLAGLPDTDIESIRGLLTHVIEGPAAPRQSA</sequence>
<evidence type="ECO:0000313" key="5">
    <source>
        <dbReference type="Proteomes" id="UP000737171"/>
    </source>
</evidence>
<dbReference type="Gene3D" id="2.30.110.10">
    <property type="entry name" value="Electron Transport, Fmn-binding Protein, Chain A"/>
    <property type="match status" value="1"/>
</dbReference>
<accession>A0ABX2EV07</accession>
<evidence type="ECO:0000256" key="1">
    <source>
        <dbReference type="ARBA" id="ARBA00008898"/>
    </source>
</evidence>
<dbReference type="Gene3D" id="1.10.10.10">
    <property type="entry name" value="Winged helix-like DNA-binding domain superfamily/Winged helix DNA-binding domain"/>
    <property type="match status" value="1"/>
</dbReference>
<dbReference type="Proteomes" id="UP000737171">
    <property type="component" value="Unassembled WGS sequence"/>
</dbReference>
<evidence type="ECO:0000259" key="3">
    <source>
        <dbReference type="SMART" id="SM00903"/>
    </source>
</evidence>
<evidence type="ECO:0000313" key="4">
    <source>
        <dbReference type="EMBL" id="NRF72374.1"/>
    </source>
</evidence>
<comment type="caution">
    <text evidence="4">The sequence shown here is derived from an EMBL/GenBank/DDBJ whole genome shotgun (WGS) entry which is preliminary data.</text>
</comment>
<evidence type="ECO:0000256" key="2">
    <source>
        <dbReference type="ARBA" id="ARBA00023002"/>
    </source>
</evidence>
<dbReference type="InterPro" id="IPR036390">
    <property type="entry name" value="WH_DNA-bd_sf"/>
</dbReference>
<name>A0ABX2EV07_9BURK</name>
<organism evidence="4 5">
    <name type="scientific">Pseudaquabacterium terrae</name>
    <dbReference type="NCBI Taxonomy" id="2732868"/>
    <lineage>
        <taxon>Bacteria</taxon>
        <taxon>Pseudomonadati</taxon>
        <taxon>Pseudomonadota</taxon>
        <taxon>Betaproteobacteria</taxon>
        <taxon>Burkholderiales</taxon>
        <taxon>Sphaerotilaceae</taxon>
        <taxon>Pseudaquabacterium</taxon>
    </lineage>
</organism>